<gene>
    <name evidence="2" type="ORF">AMAG_19987</name>
</gene>
<dbReference type="PANTHER" id="PTHR10953:SF102">
    <property type="entry name" value="ADENYLYLTRANSFERASE AND SULFURTRANSFERASE MOCS3"/>
    <property type="match status" value="1"/>
</dbReference>
<organism evidence="2 3">
    <name type="scientific">Allomyces macrogynus (strain ATCC 38327)</name>
    <name type="common">Allomyces javanicus var. macrogynus</name>
    <dbReference type="NCBI Taxonomy" id="578462"/>
    <lineage>
        <taxon>Eukaryota</taxon>
        <taxon>Fungi</taxon>
        <taxon>Fungi incertae sedis</taxon>
        <taxon>Blastocladiomycota</taxon>
        <taxon>Blastocladiomycetes</taxon>
        <taxon>Blastocladiales</taxon>
        <taxon>Blastocladiaceae</taxon>
        <taxon>Allomyces</taxon>
    </lineage>
</organism>
<protein>
    <recommendedName>
        <fullName evidence="1">THIF-type NAD/FAD binding fold domain-containing protein</fullName>
    </recommendedName>
</protein>
<dbReference type="GO" id="GO:0042292">
    <property type="term" value="F:URM1 activating enzyme activity"/>
    <property type="evidence" value="ECO:0007669"/>
    <property type="project" value="TreeGrafter"/>
</dbReference>
<accession>A0A0L0T468</accession>
<dbReference type="InterPro" id="IPR045886">
    <property type="entry name" value="ThiF/MoeB/HesA"/>
</dbReference>
<dbReference type="OrthoDB" id="10261062at2759"/>
<dbReference type="InterPro" id="IPR035985">
    <property type="entry name" value="Ubiquitin-activating_enz"/>
</dbReference>
<sequence length="121" mass="13277">MGGAPHKPYPRLGHSPTRRCVIHTEDSVGIAKTTSARQALERANSHVRYVEHNLLLDASNALDTLRPYDIIVDCTDNVPTRYLLNDACVMLGKPLVSGSALRFDGQSPNVVFALLRAAIRK</sequence>
<evidence type="ECO:0000259" key="1">
    <source>
        <dbReference type="Pfam" id="PF00899"/>
    </source>
</evidence>
<dbReference type="GO" id="GO:0002143">
    <property type="term" value="P:tRNA wobble position uridine thiolation"/>
    <property type="evidence" value="ECO:0007669"/>
    <property type="project" value="TreeGrafter"/>
</dbReference>
<name>A0A0L0T468_ALLM3</name>
<dbReference type="PANTHER" id="PTHR10953">
    <property type="entry name" value="UBIQUITIN-ACTIVATING ENZYME E1"/>
    <property type="match status" value="1"/>
</dbReference>
<evidence type="ECO:0000313" key="2">
    <source>
        <dbReference type="EMBL" id="KNE69522.1"/>
    </source>
</evidence>
<dbReference type="GO" id="GO:0032447">
    <property type="term" value="P:protein urmylation"/>
    <property type="evidence" value="ECO:0007669"/>
    <property type="project" value="TreeGrafter"/>
</dbReference>
<dbReference type="VEuPathDB" id="FungiDB:AMAG_19987"/>
<dbReference type="AlphaFoldDB" id="A0A0L0T468"/>
<dbReference type="GO" id="GO:0005737">
    <property type="term" value="C:cytoplasm"/>
    <property type="evidence" value="ECO:0007669"/>
    <property type="project" value="TreeGrafter"/>
</dbReference>
<dbReference type="STRING" id="578462.A0A0L0T468"/>
<proteinExistence type="predicted"/>
<keyword evidence="3" id="KW-1185">Reference proteome</keyword>
<dbReference type="InterPro" id="IPR000594">
    <property type="entry name" value="ThiF_NAD_FAD-bd"/>
</dbReference>
<dbReference type="EMBL" id="GG745361">
    <property type="protein sequence ID" value="KNE69522.1"/>
    <property type="molecule type" value="Genomic_DNA"/>
</dbReference>
<dbReference type="GO" id="GO:0004792">
    <property type="term" value="F:thiosulfate-cyanide sulfurtransferase activity"/>
    <property type="evidence" value="ECO:0007669"/>
    <property type="project" value="TreeGrafter"/>
</dbReference>
<dbReference type="Proteomes" id="UP000054350">
    <property type="component" value="Unassembled WGS sequence"/>
</dbReference>
<reference evidence="2 3" key="1">
    <citation type="submission" date="2009-11" db="EMBL/GenBank/DDBJ databases">
        <title>Annotation of Allomyces macrogynus ATCC 38327.</title>
        <authorList>
            <consortium name="The Broad Institute Genome Sequencing Platform"/>
            <person name="Russ C."/>
            <person name="Cuomo C."/>
            <person name="Burger G."/>
            <person name="Gray M.W."/>
            <person name="Holland P.W.H."/>
            <person name="King N."/>
            <person name="Lang F.B.F."/>
            <person name="Roger A.J."/>
            <person name="Ruiz-Trillo I."/>
            <person name="Young S.K."/>
            <person name="Zeng Q."/>
            <person name="Gargeya S."/>
            <person name="Fitzgerald M."/>
            <person name="Haas B."/>
            <person name="Abouelleil A."/>
            <person name="Alvarado L."/>
            <person name="Arachchi H.M."/>
            <person name="Berlin A."/>
            <person name="Chapman S.B."/>
            <person name="Gearin G."/>
            <person name="Goldberg J."/>
            <person name="Griggs A."/>
            <person name="Gujja S."/>
            <person name="Hansen M."/>
            <person name="Heiman D."/>
            <person name="Howarth C."/>
            <person name="Larimer J."/>
            <person name="Lui A."/>
            <person name="MacDonald P.J.P."/>
            <person name="McCowen C."/>
            <person name="Montmayeur A."/>
            <person name="Murphy C."/>
            <person name="Neiman D."/>
            <person name="Pearson M."/>
            <person name="Priest M."/>
            <person name="Roberts A."/>
            <person name="Saif S."/>
            <person name="Shea T."/>
            <person name="Sisk P."/>
            <person name="Stolte C."/>
            <person name="Sykes S."/>
            <person name="Wortman J."/>
            <person name="Nusbaum C."/>
            <person name="Birren B."/>
        </authorList>
    </citation>
    <scope>NUCLEOTIDE SEQUENCE [LARGE SCALE GENOMIC DNA]</scope>
    <source>
        <strain evidence="2 3">ATCC 38327</strain>
    </source>
</reference>
<feature type="domain" description="THIF-type NAD/FAD binding fold" evidence="1">
    <location>
        <begin position="18"/>
        <end position="107"/>
    </location>
</feature>
<dbReference type="eggNOG" id="KOG2017">
    <property type="taxonomic scope" value="Eukaryota"/>
</dbReference>
<evidence type="ECO:0000313" key="3">
    <source>
        <dbReference type="Proteomes" id="UP000054350"/>
    </source>
</evidence>
<dbReference type="GO" id="GO:0016779">
    <property type="term" value="F:nucleotidyltransferase activity"/>
    <property type="evidence" value="ECO:0007669"/>
    <property type="project" value="TreeGrafter"/>
</dbReference>
<dbReference type="Gene3D" id="3.40.50.720">
    <property type="entry name" value="NAD(P)-binding Rossmann-like Domain"/>
    <property type="match status" value="1"/>
</dbReference>
<reference evidence="3" key="2">
    <citation type="submission" date="2009-11" db="EMBL/GenBank/DDBJ databases">
        <title>The Genome Sequence of Allomyces macrogynus strain ATCC 38327.</title>
        <authorList>
            <consortium name="The Broad Institute Genome Sequencing Platform"/>
            <person name="Russ C."/>
            <person name="Cuomo C."/>
            <person name="Shea T."/>
            <person name="Young S.K."/>
            <person name="Zeng Q."/>
            <person name="Koehrsen M."/>
            <person name="Haas B."/>
            <person name="Borodovsky M."/>
            <person name="Guigo R."/>
            <person name="Alvarado L."/>
            <person name="Berlin A."/>
            <person name="Borenstein D."/>
            <person name="Chen Z."/>
            <person name="Engels R."/>
            <person name="Freedman E."/>
            <person name="Gellesch M."/>
            <person name="Goldberg J."/>
            <person name="Griggs A."/>
            <person name="Gujja S."/>
            <person name="Heiman D."/>
            <person name="Hepburn T."/>
            <person name="Howarth C."/>
            <person name="Jen D."/>
            <person name="Larson L."/>
            <person name="Lewis B."/>
            <person name="Mehta T."/>
            <person name="Park D."/>
            <person name="Pearson M."/>
            <person name="Roberts A."/>
            <person name="Saif S."/>
            <person name="Shenoy N."/>
            <person name="Sisk P."/>
            <person name="Stolte C."/>
            <person name="Sykes S."/>
            <person name="Walk T."/>
            <person name="White J."/>
            <person name="Yandava C."/>
            <person name="Burger G."/>
            <person name="Gray M.W."/>
            <person name="Holland P.W.H."/>
            <person name="King N."/>
            <person name="Lang F.B.F."/>
            <person name="Roger A.J."/>
            <person name="Ruiz-Trillo I."/>
            <person name="Lander E."/>
            <person name="Nusbaum C."/>
        </authorList>
    </citation>
    <scope>NUCLEOTIDE SEQUENCE [LARGE SCALE GENOMIC DNA]</scope>
    <source>
        <strain evidence="3">ATCC 38327</strain>
    </source>
</reference>
<dbReference type="SUPFAM" id="SSF69572">
    <property type="entry name" value="Activating enzymes of the ubiquitin-like proteins"/>
    <property type="match status" value="1"/>
</dbReference>
<dbReference type="Pfam" id="PF00899">
    <property type="entry name" value="ThiF"/>
    <property type="match status" value="1"/>
</dbReference>